<name>A0ABD2ZWE2_9GENT</name>
<evidence type="ECO:0000313" key="3">
    <source>
        <dbReference type="EMBL" id="KAL3523790.1"/>
    </source>
</evidence>
<dbReference type="PANTHER" id="PTHR21563:SF3">
    <property type="entry name" value="ZINC FINGER C3H1 DOMAIN-CONTAINING PROTEIN"/>
    <property type="match status" value="1"/>
</dbReference>
<dbReference type="Proteomes" id="UP001630127">
    <property type="component" value="Unassembled WGS sequence"/>
</dbReference>
<feature type="region of interest" description="Disordered" evidence="1">
    <location>
        <begin position="299"/>
        <end position="331"/>
    </location>
</feature>
<accession>A0ABD2ZWE2</accession>
<feature type="domain" description="Putative zinc-finger" evidence="2">
    <location>
        <begin position="979"/>
        <end position="999"/>
    </location>
</feature>
<gene>
    <name evidence="3" type="ORF">ACH5RR_016624</name>
</gene>
<evidence type="ECO:0000256" key="1">
    <source>
        <dbReference type="SAM" id="MobiDB-lite"/>
    </source>
</evidence>
<dbReference type="InterPro" id="IPR019607">
    <property type="entry name" value="Putative_zinc-finger_domain"/>
</dbReference>
<keyword evidence="4" id="KW-1185">Reference proteome</keyword>
<feature type="region of interest" description="Disordered" evidence="1">
    <location>
        <begin position="1"/>
        <end position="84"/>
    </location>
</feature>
<dbReference type="EMBL" id="JBJUIK010000007">
    <property type="protein sequence ID" value="KAL3523790.1"/>
    <property type="molecule type" value="Genomic_DNA"/>
</dbReference>
<sequence>MEESDEVLRNNNDADDNCTNQTSEKPAVPVLVEGKITPVTNSDAAEEAKAAAINHIDSSKSKEEGELSSSDDDDVDSHATEPAYRFANCDTAQVESAQASPIIKTLPNNKGEQCGPTVKPVSMVGVSSRASQQSDHLKGSEKNREPFVPFVISFSDEDTGSDSEDSRRNTLVTKHNKQGVDRNRKPPVLSVQKSQKLQQNTTKKTSLINRESSLSRSYVSSVAKIDGATSWNSGQLPNIRNFSILQRGAGQNHGPGRKTNVHLNSNKRQLQDLRQLIAIRESELKHKSRLQTKKPLAGLSRDGKIRNPSNLGDRVRKASGFDGQSDLNEPDKKRLKIGGLQSGQLDSDCHNNLCSLQPMLTSGKSRLDDCGIENIDDHSHCDKRVPFGTSLSSHSGVQEQAETRDSLASANPPSFANEGNNTVGNSIQSARNADPVLKETGRMQKRAVEDFPSKLSKVDSGHMEYTHRDVAMSIQNRVAFGINLIERDKNQVKSSDKVSERKLEDRVQPAIFHVFDRNPEKAPLGNPSFPNALEKINMTGNSSMDLQSLLDFEELQDKEIEEAQEHRRKCEIEERNALMAYRKAQRALIEANARCSHLYSKRELYSAQLSSLMMENPNMIFSTRRHDQIEAGLNSYNNISDVNGHPIPTYRHQVQTASDVKYSFGCDTNVPSANDDSQNLSNSHMRGQNLVSDPCCEPGGSPSEGHKQHVSNGICSPSGDLSRSSYEDGEIFEFDHKCAQDNLESERTSEFIGASEKDIYEESERQVPLDSSQDCLLLEASLRSQLFEKLKTKKFSNRVTTHSTEHLVERRAENDDSGKMMQTDAEHARVFEIENDKNSDFDVDNKDERCCEIGVQIDNQFDISHPEHAPPSTDVPMDSCFGLEGQQSTRSGTFFLPAMKSAFSHLGDRELLVVLQSQTTSSDILISDVDLENDDSNVLNKSKPIIWSLDMNEPTAMDSFVGQSGYYSCNLAIDPFWPLCMYELRGKCNNDECSWQHVKDYSCDSMKHDTTDKCDVQVRTSYKDQFYGATPLRKSLDHLILAPPTYVVGLDILRLDSQSCISASPLGYGQCWGKCFSSFLVLSSLCPMVTQSNEPFLHGTEARIEVHSNWNRQSSYFHSRNATLSQLDQCSADVDQSVEMALLNFIQEADKDKARIEALKVLVRAIEDNPTSVVLWIVYLLIFYSNQKSIGKDDLFQYAVEYNKESYELWLLYINSRVQLDDQLAAYDMALSALSNPSSTSALHASECILDLFLQKMNCLCMSGNVARATEIISGLFLSTKTPDDHLQLSFHDTVACLTICDKFIFWVCCVYLLVYKKLPDPVVQRFEFWKESSAIEWPSICLRLDEKQQAASLLEMAVDSLASFMDHESLENEKTLRAAHLFALNHVRCVSVLEGLECSRNLLEKYITLYPSCLELVLTSARAEYDSGGWSFRGFEEALRNWPDQVPGVHCIWNQYIGCVLQNGKLDFVKELMDRWFYSVLEARDSDNGVLRTEDGNADSSIKSISVSDLHAWFSNFGQNDCVFGMLNLSLYKLLQNDYAEARFALELALKAATADNYQHCLRELVPFLLTDSIQHKGNVHLKGMLNILNVHLVDTRASLASEPLSRDFLQKIKKPRVRQLVSKLLSPVSADFSLMNMILEVWYGRTLLPHLFDKQREFLNFVEAIMEILPSNYLLALSVCKLLSESGNALKLTASISFWASSLLVNALFHAVPVAPEYIWVEAADILHNLTDIWTIQESFHHKALLVYPFSIKLWKSYLHLSKTEGKVESVKEAAKGKGIELD</sequence>
<reference evidence="3 4" key="1">
    <citation type="submission" date="2024-11" db="EMBL/GenBank/DDBJ databases">
        <title>A near-complete genome assembly of Cinchona calisaya.</title>
        <authorList>
            <person name="Lian D.C."/>
            <person name="Zhao X.W."/>
            <person name="Wei L."/>
        </authorList>
    </citation>
    <scope>NUCLEOTIDE SEQUENCE [LARGE SCALE GENOMIC DNA]</scope>
    <source>
        <tissue evidence="3">Nenye</tissue>
    </source>
</reference>
<proteinExistence type="predicted"/>
<dbReference type="InterPro" id="IPR011990">
    <property type="entry name" value="TPR-like_helical_dom_sf"/>
</dbReference>
<evidence type="ECO:0000313" key="4">
    <source>
        <dbReference type="Proteomes" id="UP001630127"/>
    </source>
</evidence>
<dbReference type="Gene3D" id="1.25.40.10">
    <property type="entry name" value="Tetratricopeptide repeat domain"/>
    <property type="match status" value="1"/>
</dbReference>
<feature type="compositionally biased region" description="Polar residues" evidence="1">
    <location>
        <begin position="191"/>
        <end position="205"/>
    </location>
</feature>
<dbReference type="InterPro" id="IPR039278">
    <property type="entry name" value="Red1"/>
</dbReference>
<comment type="caution">
    <text evidence="3">The sequence shown here is derived from an EMBL/GenBank/DDBJ whole genome shotgun (WGS) entry which is preliminary data.</text>
</comment>
<organism evidence="3 4">
    <name type="scientific">Cinchona calisaya</name>
    <dbReference type="NCBI Taxonomy" id="153742"/>
    <lineage>
        <taxon>Eukaryota</taxon>
        <taxon>Viridiplantae</taxon>
        <taxon>Streptophyta</taxon>
        <taxon>Embryophyta</taxon>
        <taxon>Tracheophyta</taxon>
        <taxon>Spermatophyta</taxon>
        <taxon>Magnoliopsida</taxon>
        <taxon>eudicotyledons</taxon>
        <taxon>Gunneridae</taxon>
        <taxon>Pentapetalae</taxon>
        <taxon>asterids</taxon>
        <taxon>lamiids</taxon>
        <taxon>Gentianales</taxon>
        <taxon>Rubiaceae</taxon>
        <taxon>Cinchonoideae</taxon>
        <taxon>Cinchoneae</taxon>
        <taxon>Cinchona</taxon>
    </lineage>
</organism>
<feature type="region of interest" description="Disordered" evidence="1">
    <location>
        <begin position="154"/>
        <end position="205"/>
    </location>
</feature>
<feature type="region of interest" description="Disordered" evidence="1">
    <location>
        <begin position="389"/>
        <end position="427"/>
    </location>
</feature>
<evidence type="ECO:0000259" key="2">
    <source>
        <dbReference type="Pfam" id="PF10650"/>
    </source>
</evidence>
<protein>
    <recommendedName>
        <fullName evidence="2">Putative zinc-finger domain-containing protein</fullName>
    </recommendedName>
</protein>
<dbReference type="Pfam" id="PF10650">
    <property type="entry name" value="zf-C3H1"/>
    <property type="match status" value="1"/>
</dbReference>
<dbReference type="PANTHER" id="PTHR21563">
    <property type="entry name" value="ZINC FINGER C3H1 DOMAIN-CONTAINING PROTEIN"/>
    <property type="match status" value="1"/>
</dbReference>